<dbReference type="RefSeq" id="WP_276326909.1">
    <property type="nucleotide sequence ID" value="NZ_CP011509.1"/>
</dbReference>
<dbReference type="CDD" id="cd03141">
    <property type="entry name" value="GATase1_Hsp31_like"/>
    <property type="match status" value="1"/>
</dbReference>
<evidence type="ECO:0000313" key="7">
    <source>
        <dbReference type="Proteomes" id="UP000035579"/>
    </source>
</evidence>
<dbReference type="Proteomes" id="UP000256345">
    <property type="component" value="Unassembled WGS sequence"/>
</dbReference>
<protein>
    <submittedName>
        <fullName evidence="6">Intracellular protease/amidase</fullName>
    </submittedName>
    <submittedName>
        <fullName evidence="5">ThiJ/PfpI family protein</fullName>
    </submittedName>
</protein>
<keyword evidence="8" id="KW-1185">Reference proteome</keyword>
<dbReference type="AlphaFoldDB" id="A0AAC8Q483"/>
<dbReference type="EMBL" id="QUMU01000012">
    <property type="protein sequence ID" value="REG26017.1"/>
    <property type="molecule type" value="Genomic_DNA"/>
</dbReference>
<dbReference type="Pfam" id="PF01965">
    <property type="entry name" value="DJ-1_PfpI"/>
    <property type="match status" value="1"/>
</dbReference>
<dbReference type="GO" id="GO:0019243">
    <property type="term" value="P:methylglyoxal catabolic process to D-lactate via S-lactoyl-glutathione"/>
    <property type="evidence" value="ECO:0007669"/>
    <property type="project" value="TreeGrafter"/>
</dbReference>
<gene>
    <name evidence="5" type="ORF">AA314_02476</name>
    <name evidence="6" type="ORF">ATI61_112112</name>
</gene>
<evidence type="ECO:0000256" key="3">
    <source>
        <dbReference type="ARBA" id="ARBA00038493"/>
    </source>
</evidence>
<dbReference type="InterPro" id="IPR002818">
    <property type="entry name" value="DJ-1/PfpI"/>
</dbReference>
<dbReference type="InterPro" id="IPR029062">
    <property type="entry name" value="Class_I_gatase-like"/>
</dbReference>
<keyword evidence="1" id="KW-0346">Stress response</keyword>
<dbReference type="GO" id="GO:0008233">
    <property type="term" value="F:peptidase activity"/>
    <property type="evidence" value="ECO:0007669"/>
    <property type="project" value="UniProtKB-KW"/>
</dbReference>
<dbReference type="InterPro" id="IPR050325">
    <property type="entry name" value="Prot/Nucl_acid_deglycase"/>
</dbReference>
<dbReference type="Proteomes" id="UP000035579">
    <property type="component" value="Chromosome"/>
</dbReference>
<evidence type="ECO:0000313" key="5">
    <source>
        <dbReference type="EMBL" id="AKJ00850.1"/>
    </source>
</evidence>
<keyword evidence="6" id="KW-0645">Protease</keyword>
<evidence type="ECO:0000313" key="6">
    <source>
        <dbReference type="EMBL" id="REG26017.1"/>
    </source>
</evidence>
<evidence type="ECO:0000256" key="1">
    <source>
        <dbReference type="ARBA" id="ARBA00023016"/>
    </source>
</evidence>
<dbReference type="KEGG" id="age:AA314_02476"/>
<evidence type="ECO:0000313" key="8">
    <source>
        <dbReference type="Proteomes" id="UP000256345"/>
    </source>
</evidence>
<reference evidence="6 8" key="2">
    <citation type="submission" date="2018-08" db="EMBL/GenBank/DDBJ databases">
        <title>Genomic Encyclopedia of Archaeal and Bacterial Type Strains, Phase II (KMG-II): from individual species to whole genera.</title>
        <authorList>
            <person name="Goeker M."/>
        </authorList>
    </citation>
    <scope>NUCLEOTIDE SEQUENCE [LARGE SCALE GENOMIC DNA]</scope>
    <source>
        <strain evidence="6 8">DSM 2261</strain>
    </source>
</reference>
<dbReference type="PANTHER" id="PTHR48094">
    <property type="entry name" value="PROTEIN/NUCLEIC ACID DEGLYCASE DJ-1-RELATED"/>
    <property type="match status" value="1"/>
</dbReference>
<evidence type="ECO:0000259" key="4">
    <source>
        <dbReference type="Pfam" id="PF01965"/>
    </source>
</evidence>
<dbReference type="Gene3D" id="3.40.50.880">
    <property type="match status" value="1"/>
</dbReference>
<keyword evidence="6" id="KW-0378">Hydrolase</keyword>
<evidence type="ECO:0000256" key="2">
    <source>
        <dbReference type="ARBA" id="ARBA00023239"/>
    </source>
</evidence>
<dbReference type="EMBL" id="CP011509">
    <property type="protein sequence ID" value="AKJ00850.1"/>
    <property type="molecule type" value="Genomic_DNA"/>
</dbReference>
<organism evidence="5 7">
    <name type="scientific">Archangium gephyra</name>
    <dbReference type="NCBI Taxonomy" id="48"/>
    <lineage>
        <taxon>Bacteria</taxon>
        <taxon>Pseudomonadati</taxon>
        <taxon>Myxococcota</taxon>
        <taxon>Myxococcia</taxon>
        <taxon>Myxococcales</taxon>
        <taxon>Cystobacterineae</taxon>
        <taxon>Archangiaceae</taxon>
        <taxon>Archangium</taxon>
    </lineage>
</organism>
<comment type="similarity">
    <text evidence="3">Belongs to the peptidase C56 family. HSP31-like subfamily.</text>
</comment>
<keyword evidence="2" id="KW-0456">Lyase</keyword>
<name>A0AAC8Q483_9BACT</name>
<sequence length="233" mass="24761">MGGMTAMKVLKILLIVTSHEQMGTTGERTGFWMEELAAPYAEFTAAGAQVDIASPLGGKAPADPRSVGEPSEGVRTFLADSAAVKKLENTLVLEQVKGTYDAYFVVGGHGVMWDLAAYAPLHRLLGKEWERGAVVAAVCHGPAALVGVKDKAGKPLVAGRRVAGFSNEEEAAAKLDKVVPFALETRLKELGGNYERGPMWKSFAVRDGRLVTGQNPASSVAVAREVLSALRER</sequence>
<proteinExistence type="inferred from homology"/>
<feature type="domain" description="DJ-1/PfpI" evidence="4">
    <location>
        <begin position="34"/>
        <end position="228"/>
    </location>
</feature>
<dbReference type="PANTHER" id="PTHR48094:SF11">
    <property type="entry name" value="GLUTATHIONE-INDEPENDENT GLYOXALASE HSP31-RELATED"/>
    <property type="match status" value="1"/>
</dbReference>
<dbReference type="SUPFAM" id="SSF52317">
    <property type="entry name" value="Class I glutamine amidotransferase-like"/>
    <property type="match status" value="1"/>
</dbReference>
<dbReference type="GO" id="GO:0019172">
    <property type="term" value="F:glyoxalase III activity"/>
    <property type="evidence" value="ECO:0007669"/>
    <property type="project" value="TreeGrafter"/>
</dbReference>
<dbReference type="GO" id="GO:0006508">
    <property type="term" value="P:proteolysis"/>
    <property type="evidence" value="ECO:0007669"/>
    <property type="project" value="UniProtKB-KW"/>
</dbReference>
<dbReference type="GO" id="GO:0005737">
    <property type="term" value="C:cytoplasm"/>
    <property type="evidence" value="ECO:0007669"/>
    <property type="project" value="TreeGrafter"/>
</dbReference>
<accession>A0AAC8Q483</accession>
<reference evidence="5 7" key="1">
    <citation type="submission" date="2015-05" db="EMBL/GenBank/DDBJ databases">
        <title>Genome assembly of Archangium gephyra DSM 2261.</title>
        <authorList>
            <person name="Sharma G."/>
            <person name="Subramanian S."/>
        </authorList>
    </citation>
    <scope>NUCLEOTIDE SEQUENCE [LARGE SCALE GENOMIC DNA]</scope>
    <source>
        <strain evidence="5 7">DSM 2261</strain>
    </source>
</reference>